<dbReference type="EMBL" id="ML769444">
    <property type="protein sequence ID" value="KAE9401566.1"/>
    <property type="molecule type" value="Genomic_DNA"/>
</dbReference>
<feature type="region of interest" description="Disordered" evidence="2">
    <location>
        <begin position="181"/>
        <end position="216"/>
    </location>
</feature>
<feature type="compositionally biased region" description="Acidic residues" evidence="2">
    <location>
        <begin position="284"/>
        <end position="294"/>
    </location>
</feature>
<dbReference type="OrthoDB" id="3262547at2759"/>
<organism evidence="3 4">
    <name type="scientific">Gymnopus androsaceus JB14</name>
    <dbReference type="NCBI Taxonomy" id="1447944"/>
    <lineage>
        <taxon>Eukaryota</taxon>
        <taxon>Fungi</taxon>
        <taxon>Dikarya</taxon>
        <taxon>Basidiomycota</taxon>
        <taxon>Agaricomycotina</taxon>
        <taxon>Agaricomycetes</taxon>
        <taxon>Agaricomycetidae</taxon>
        <taxon>Agaricales</taxon>
        <taxon>Marasmiineae</taxon>
        <taxon>Omphalotaceae</taxon>
        <taxon>Gymnopus</taxon>
    </lineage>
</organism>
<name>A0A6A4HTS3_9AGAR</name>
<dbReference type="AlphaFoldDB" id="A0A6A4HTS3"/>
<feature type="coiled-coil region" evidence="1">
    <location>
        <begin position="135"/>
        <end position="177"/>
    </location>
</feature>
<accession>A0A6A4HTS3</accession>
<evidence type="ECO:0000256" key="2">
    <source>
        <dbReference type="SAM" id="MobiDB-lite"/>
    </source>
</evidence>
<evidence type="ECO:0000313" key="4">
    <source>
        <dbReference type="Proteomes" id="UP000799118"/>
    </source>
</evidence>
<feature type="compositionally biased region" description="Basic and acidic residues" evidence="2">
    <location>
        <begin position="186"/>
        <end position="203"/>
    </location>
</feature>
<keyword evidence="1" id="KW-0175">Coiled coil</keyword>
<feature type="compositionally biased region" description="Low complexity" evidence="2">
    <location>
        <begin position="376"/>
        <end position="388"/>
    </location>
</feature>
<sequence length="473" mass="51749">MAALSDHLDRLAHSTRSINSIATSCANSGTGPFTRAILTTQLGDLVRDIDSSEYGLFTITADKETRNPSGVEITRAEFHGATPLRRPTGRKDELKPKEVQPEVYAEAALKYMERYQQIRPMPQTRKQVTAILQNLEVSNKRIRSLTELLQRTQATEAQSLKAATDEEQQRIDDLSAQIAARRKHKESLLEQKPRVKRPPDNPKPKTPKPVDPVEEQFWSTPGASARPLHFSDNLLFDEEAEFGNLSIASSFSSPIPPTRFGNTRLPSPSLDSPSPSVPKSPPVTEEEVEPEEDPVPPPEQTQSDEQVVSVPEPDTPRALNTPHKERRVHVNMEVERAVAKIWSTVGELIMPGNTFNTTNNRPPVAKATISHLQSLSSLTPSTASPTHSISTASKGNAPPTSQQILTAHLLLALLSSDTLSLSFGKAKELLGEKAGTGTSIVSTQSTRVLYACVAKRLLKIDRGAGGQVVKFDI</sequence>
<evidence type="ECO:0000313" key="3">
    <source>
        <dbReference type="EMBL" id="KAE9401566.1"/>
    </source>
</evidence>
<reference evidence="3" key="1">
    <citation type="journal article" date="2019" name="Environ. Microbiol.">
        <title>Fungal ecological strategies reflected in gene transcription - a case study of two litter decomposers.</title>
        <authorList>
            <person name="Barbi F."/>
            <person name="Kohler A."/>
            <person name="Barry K."/>
            <person name="Baskaran P."/>
            <person name="Daum C."/>
            <person name="Fauchery L."/>
            <person name="Ihrmark K."/>
            <person name="Kuo A."/>
            <person name="LaButti K."/>
            <person name="Lipzen A."/>
            <person name="Morin E."/>
            <person name="Grigoriev I.V."/>
            <person name="Henrissat B."/>
            <person name="Lindahl B."/>
            <person name="Martin F."/>
        </authorList>
    </citation>
    <scope>NUCLEOTIDE SEQUENCE</scope>
    <source>
        <strain evidence="3">JB14</strain>
    </source>
</reference>
<gene>
    <name evidence="3" type="ORF">BT96DRAFT_974676</name>
</gene>
<feature type="region of interest" description="Disordered" evidence="2">
    <location>
        <begin position="250"/>
        <end position="330"/>
    </location>
</feature>
<proteinExistence type="predicted"/>
<evidence type="ECO:0000256" key="1">
    <source>
        <dbReference type="SAM" id="Coils"/>
    </source>
</evidence>
<protein>
    <submittedName>
        <fullName evidence="3">Uncharacterized protein</fullName>
    </submittedName>
</protein>
<dbReference type="Proteomes" id="UP000799118">
    <property type="component" value="Unassembled WGS sequence"/>
</dbReference>
<feature type="region of interest" description="Disordered" evidence="2">
    <location>
        <begin position="376"/>
        <end position="399"/>
    </location>
</feature>
<feature type="compositionally biased region" description="Polar residues" evidence="2">
    <location>
        <begin position="389"/>
        <end position="399"/>
    </location>
</feature>
<keyword evidence="4" id="KW-1185">Reference proteome</keyword>